<protein>
    <submittedName>
        <fullName evidence="4">Flagellar assembly protein FliW</fullName>
    </submittedName>
</protein>
<keyword evidence="2" id="KW-1005">Bacterial flagellum biogenesis</keyword>
<keyword evidence="5" id="KW-1185">Reference proteome</keyword>
<keyword evidence="4" id="KW-0969">Cilium</keyword>
<proteinExistence type="predicted"/>
<dbReference type="PANTHER" id="PTHR39190:SF1">
    <property type="entry name" value="FLAGELLAR ASSEMBLY FACTOR FLIW"/>
    <property type="match status" value="1"/>
</dbReference>
<evidence type="ECO:0000256" key="2">
    <source>
        <dbReference type="ARBA" id="ARBA00022795"/>
    </source>
</evidence>
<organism evidence="4 5">
    <name type="scientific">Microbacterium galbinum</name>
    <dbReference type="NCBI Taxonomy" id="2851646"/>
    <lineage>
        <taxon>Bacteria</taxon>
        <taxon>Bacillati</taxon>
        <taxon>Actinomycetota</taxon>
        <taxon>Actinomycetes</taxon>
        <taxon>Micrococcales</taxon>
        <taxon>Microbacteriaceae</taxon>
        <taxon>Microbacterium</taxon>
    </lineage>
</organism>
<dbReference type="Proteomes" id="UP000831963">
    <property type="component" value="Chromosome"/>
</dbReference>
<dbReference type="PANTHER" id="PTHR39190">
    <property type="entry name" value="FLAGELLAR ASSEMBLY FACTOR FLIW"/>
    <property type="match status" value="1"/>
</dbReference>
<dbReference type="SUPFAM" id="SSF141457">
    <property type="entry name" value="BH3618-like"/>
    <property type="match status" value="1"/>
</dbReference>
<sequence length="136" mass="14401">MTATTARANIESAARVIEFTSPMLGLAPYTTFTLESIEGADGLYALRATDAEVRLFVVEAPFVDPAYAPKVPASVRAEIGASADDALRMLVVANPGDEGVHVNLRAPIVVHPGNGRAVQVILEDQTYPIRSLLGGR</sequence>
<reference evidence="4 5" key="1">
    <citation type="submission" date="2021-06" db="EMBL/GenBank/DDBJ databases">
        <title>Genome-based taxonomic framework of Microbacterium strains isolated from marine environment, the description of four new species and reclassification of four preexisting species.</title>
        <authorList>
            <person name="Lee S.D."/>
            <person name="Kim S.-M."/>
            <person name="Byeon Y.-S."/>
            <person name="Yang H.L."/>
            <person name="Kim I.S."/>
        </authorList>
    </citation>
    <scope>NUCLEOTIDE SEQUENCE [LARGE SCALE GENOMIC DNA]</scope>
    <source>
        <strain evidence="4 5">SSW1-36</strain>
    </source>
</reference>
<dbReference type="Gene3D" id="2.30.290.10">
    <property type="entry name" value="BH3618-like"/>
    <property type="match status" value="1"/>
</dbReference>
<keyword evidence="1" id="KW-0963">Cytoplasm</keyword>
<dbReference type="Pfam" id="PF02623">
    <property type="entry name" value="FliW"/>
    <property type="match status" value="1"/>
</dbReference>
<evidence type="ECO:0000256" key="3">
    <source>
        <dbReference type="ARBA" id="ARBA00022845"/>
    </source>
</evidence>
<keyword evidence="3" id="KW-0810">Translation regulation</keyword>
<evidence type="ECO:0000256" key="1">
    <source>
        <dbReference type="ARBA" id="ARBA00022490"/>
    </source>
</evidence>
<evidence type="ECO:0000313" key="5">
    <source>
        <dbReference type="Proteomes" id="UP000831963"/>
    </source>
</evidence>
<gene>
    <name evidence="4" type="ORF">KV396_15420</name>
</gene>
<name>A0ABY4ISL6_9MICO</name>
<dbReference type="RefSeq" id="WP_247632107.1">
    <property type="nucleotide sequence ID" value="NZ_CP078077.1"/>
</dbReference>
<evidence type="ECO:0000313" key="4">
    <source>
        <dbReference type="EMBL" id="UPL15780.1"/>
    </source>
</evidence>
<dbReference type="InterPro" id="IPR003775">
    <property type="entry name" value="Flagellar_assembly_factor_FliW"/>
</dbReference>
<dbReference type="EMBL" id="CP078077">
    <property type="protein sequence ID" value="UPL15780.1"/>
    <property type="molecule type" value="Genomic_DNA"/>
</dbReference>
<keyword evidence="4" id="KW-0282">Flagellum</keyword>
<dbReference type="InterPro" id="IPR024046">
    <property type="entry name" value="Flagellar_assmbl_FliW_dom_sf"/>
</dbReference>
<accession>A0ABY4ISL6</accession>
<keyword evidence="4" id="KW-0966">Cell projection</keyword>